<protein>
    <submittedName>
        <fullName evidence="2">Uncharacterized protein</fullName>
    </submittedName>
</protein>
<feature type="region of interest" description="Disordered" evidence="1">
    <location>
        <begin position="44"/>
        <end position="67"/>
    </location>
</feature>
<organism evidence="2 3">
    <name type="scientific">Coniella lustricola</name>
    <dbReference type="NCBI Taxonomy" id="2025994"/>
    <lineage>
        <taxon>Eukaryota</taxon>
        <taxon>Fungi</taxon>
        <taxon>Dikarya</taxon>
        <taxon>Ascomycota</taxon>
        <taxon>Pezizomycotina</taxon>
        <taxon>Sordariomycetes</taxon>
        <taxon>Sordariomycetidae</taxon>
        <taxon>Diaporthales</taxon>
        <taxon>Schizoparmaceae</taxon>
        <taxon>Coniella</taxon>
    </lineage>
</organism>
<dbReference type="InParanoid" id="A0A2T3AEI2"/>
<dbReference type="Proteomes" id="UP000241462">
    <property type="component" value="Unassembled WGS sequence"/>
</dbReference>
<gene>
    <name evidence="2" type="ORF">BD289DRAFT_158967</name>
</gene>
<dbReference type="EMBL" id="KZ678401">
    <property type="protein sequence ID" value="PSR94168.1"/>
    <property type="molecule type" value="Genomic_DNA"/>
</dbReference>
<name>A0A2T3AEI2_9PEZI</name>
<sequence length="235" mass="25304">MAATGLMPSCASQRASRHSVLMWLSAAASRLDAGVMRCSFSSAQLRPPPQMRMNAAPRTPKRRGRPASCGLGSVVSAMSAAAGAVQRPGSAQRKPWGTSSTGPCSVLAVEWTRPRRRSSAHWATKGTTGHPGKYGSGLFARTHTLTHTHTHIRTHTHTHIRTHTLTHTHTLHRARALPLVLLFCLLLPRLVWSESGARSMHADGLLRISADCKMQLTALEARHGQSNLCLPSAAA</sequence>
<keyword evidence="3" id="KW-1185">Reference proteome</keyword>
<reference evidence="2 3" key="1">
    <citation type="journal article" date="2018" name="Mycol. Prog.">
        <title>Coniella lustricola, a new species from submerged detritus.</title>
        <authorList>
            <person name="Raudabaugh D.B."/>
            <person name="Iturriaga T."/>
            <person name="Carver A."/>
            <person name="Mondo S."/>
            <person name="Pangilinan J."/>
            <person name="Lipzen A."/>
            <person name="He G."/>
            <person name="Amirebrahimi M."/>
            <person name="Grigoriev I.V."/>
            <person name="Miller A.N."/>
        </authorList>
    </citation>
    <scope>NUCLEOTIDE SEQUENCE [LARGE SCALE GENOMIC DNA]</scope>
    <source>
        <strain evidence="2 3">B22-T-1</strain>
    </source>
</reference>
<dbReference type="AlphaFoldDB" id="A0A2T3AEI2"/>
<accession>A0A2T3AEI2</accession>
<evidence type="ECO:0000313" key="3">
    <source>
        <dbReference type="Proteomes" id="UP000241462"/>
    </source>
</evidence>
<evidence type="ECO:0000256" key="1">
    <source>
        <dbReference type="SAM" id="MobiDB-lite"/>
    </source>
</evidence>
<evidence type="ECO:0000313" key="2">
    <source>
        <dbReference type="EMBL" id="PSR94168.1"/>
    </source>
</evidence>
<proteinExistence type="predicted"/>